<dbReference type="GO" id="GO:0016491">
    <property type="term" value="F:oxidoreductase activity"/>
    <property type="evidence" value="ECO:0007669"/>
    <property type="project" value="UniProtKB-KW"/>
</dbReference>
<protein>
    <submittedName>
        <fullName evidence="3">SDR family NAD(P)-dependent oxidoreductase</fullName>
        <ecNumber evidence="3">1.1.1.-</ecNumber>
    </submittedName>
</protein>
<dbReference type="SUPFAM" id="SSF51735">
    <property type="entry name" value="NAD(P)-binding Rossmann-fold domains"/>
    <property type="match status" value="1"/>
</dbReference>
<dbReference type="Gene3D" id="3.40.50.720">
    <property type="entry name" value="NAD(P)-binding Rossmann-like Domain"/>
    <property type="match status" value="1"/>
</dbReference>
<dbReference type="RefSeq" id="WP_399591409.1">
    <property type="nucleotide sequence ID" value="NZ_JBITPR010000021.1"/>
</dbReference>
<dbReference type="EC" id="1.1.1.-" evidence="3"/>
<organism evidence="3 4">
    <name type="scientific">Streptomyces salinarius</name>
    <dbReference type="NCBI Taxonomy" id="2762598"/>
    <lineage>
        <taxon>Bacteria</taxon>
        <taxon>Bacillati</taxon>
        <taxon>Actinomycetota</taxon>
        <taxon>Actinomycetes</taxon>
        <taxon>Kitasatosporales</taxon>
        <taxon>Streptomycetaceae</taxon>
        <taxon>Streptomyces</taxon>
    </lineage>
</organism>
<dbReference type="EMBL" id="JBITPR010000021">
    <property type="protein sequence ID" value="MFI7870191.1"/>
    <property type="molecule type" value="Genomic_DNA"/>
</dbReference>
<comment type="similarity">
    <text evidence="1">Belongs to the short-chain dehydrogenases/reductases (SDR) family.</text>
</comment>
<evidence type="ECO:0000313" key="3">
    <source>
        <dbReference type="EMBL" id="MFI7870191.1"/>
    </source>
</evidence>
<dbReference type="Proteomes" id="UP001614264">
    <property type="component" value="Unassembled WGS sequence"/>
</dbReference>
<evidence type="ECO:0000256" key="2">
    <source>
        <dbReference type="ARBA" id="ARBA00023002"/>
    </source>
</evidence>
<dbReference type="Pfam" id="PF13561">
    <property type="entry name" value="adh_short_C2"/>
    <property type="match status" value="1"/>
</dbReference>
<dbReference type="PRINTS" id="PR00081">
    <property type="entry name" value="GDHRDH"/>
</dbReference>
<sequence>MSDPHGRRLLGKVVVVTGAARGQGAAEAEALARERARVVATDATEAPGCRRLDVTHEADWAELAAELRESYGQVHGLVNNAGITWRARVGEVRPEDMARVHAVNVTGPLLGIQHLAPLMPPGSSVVNVGSSAALTAHYPVAYTASKWALRGLSKAAALELGPRGIRVNTIHPGYIETGMTASAAPAFREANIRETPLGRTGTVGEVAPLVVFLLSDDASFITGAEIPVDGGMTAHGGVKSVSDALREGTS</sequence>
<dbReference type="InterPro" id="IPR036291">
    <property type="entry name" value="NAD(P)-bd_dom_sf"/>
</dbReference>
<dbReference type="PRINTS" id="PR00080">
    <property type="entry name" value="SDRFAMILY"/>
</dbReference>
<comment type="caution">
    <text evidence="3">The sequence shown here is derived from an EMBL/GenBank/DDBJ whole genome shotgun (WGS) entry which is preliminary data.</text>
</comment>
<name>A0ABW8B7A4_9ACTN</name>
<accession>A0ABW8B7A4</accession>
<reference evidence="3 4" key="1">
    <citation type="submission" date="2024-07" db="EMBL/GenBank/DDBJ databases">
        <title>Whole genome sequencing of Prodigiosin pigment-producing Streptomyces salinarius isolated from rhizosphere soil of Arachis hypogaea.</title>
        <authorList>
            <person name="Vidhya A."/>
            <person name="Ramya S."/>
        </authorList>
    </citation>
    <scope>NUCLEOTIDE SEQUENCE [LARGE SCALE GENOMIC DNA]</scope>
    <source>
        <strain evidence="3 4">VRMG2420</strain>
    </source>
</reference>
<evidence type="ECO:0000313" key="4">
    <source>
        <dbReference type="Proteomes" id="UP001614264"/>
    </source>
</evidence>
<keyword evidence="2 3" id="KW-0560">Oxidoreductase</keyword>
<proteinExistence type="inferred from homology"/>
<dbReference type="InterPro" id="IPR002347">
    <property type="entry name" value="SDR_fam"/>
</dbReference>
<keyword evidence="4" id="KW-1185">Reference proteome</keyword>
<dbReference type="PANTHER" id="PTHR42760:SF133">
    <property type="entry name" value="3-OXOACYL-[ACYL-CARRIER-PROTEIN] REDUCTASE"/>
    <property type="match status" value="1"/>
</dbReference>
<gene>
    <name evidence="3" type="ORF">AB4829_06240</name>
</gene>
<evidence type="ECO:0000256" key="1">
    <source>
        <dbReference type="ARBA" id="ARBA00006484"/>
    </source>
</evidence>
<dbReference type="PANTHER" id="PTHR42760">
    <property type="entry name" value="SHORT-CHAIN DEHYDROGENASES/REDUCTASES FAMILY MEMBER"/>
    <property type="match status" value="1"/>
</dbReference>